<evidence type="ECO:0000313" key="2">
    <source>
        <dbReference type="EMBL" id="KAH7235101.1"/>
    </source>
</evidence>
<sequence length="193" mass="21546">MESPFTVSAKPGGDIWKQPPSHDVFTAPSRTHSSGPLQSLISATLTFTLTYTHQYDQAGLLLTLTKPGSSQKKWIKTGIEYFNNHPRFATVGCDNFSDWSLAPVPEKDEAAVKSGDKSATIVIEREKSVLGLCWWISRIDDADEKVPLRQLCWPFGEDGWEVEVGAAVARPNKDVTEELEAKFENFEVKWEST</sequence>
<dbReference type="Gene3D" id="2.60.120.200">
    <property type="match status" value="1"/>
</dbReference>
<protein>
    <submittedName>
        <fullName evidence="2">Uncharacterized protein</fullName>
    </submittedName>
</protein>
<evidence type="ECO:0000313" key="3">
    <source>
        <dbReference type="Proteomes" id="UP000736672"/>
    </source>
</evidence>
<gene>
    <name evidence="2" type="ORF">B0J15DRAFT_148268</name>
</gene>
<dbReference type="Proteomes" id="UP000736672">
    <property type="component" value="Unassembled WGS sequence"/>
</dbReference>
<dbReference type="InterPro" id="IPR009784">
    <property type="entry name" value="DUF1349"/>
</dbReference>
<keyword evidence="3" id="KW-1185">Reference proteome</keyword>
<comment type="caution">
    <text evidence="2">The sequence shown here is derived from an EMBL/GenBank/DDBJ whole genome shotgun (WGS) entry which is preliminary data.</text>
</comment>
<dbReference type="PANTHER" id="PTHR35332:SF2">
    <property type="entry name" value="REGULATION OF ENOLASE PROTEIN 1"/>
    <property type="match status" value="1"/>
</dbReference>
<organism evidence="2 3">
    <name type="scientific">Fusarium solani</name>
    <name type="common">Filamentous fungus</name>
    <dbReference type="NCBI Taxonomy" id="169388"/>
    <lineage>
        <taxon>Eukaryota</taxon>
        <taxon>Fungi</taxon>
        <taxon>Dikarya</taxon>
        <taxon>Ascomycota</taxon>
        <taxon>Pezizomycotina</taxon>
        <taxon>Sordariomycetes</taxon>
        <taxon>Hypocreomycetidae</taxon>
        <taxon>Hypocreales</taxon>
        <taxon>Nectriaceae</taxon>
        <taxon>Fusarium</taxon>
        <taxon>Fusarium solani species complex</taxon>
    </lineage>
</organism>
<dbReference type="Pfam" id="PF07081">
    <property type="entry name" value="DUF1349"/>
    <property type="match status" value="1"/>
</dbReference>
<evidence type="ECO:0000256" key="1">
    <source>
        <dbReference type="SAM" id="MobiDB-lite"/>
    </source>
</evidence>
<dbReference type="EMBL" id="JAGTJS010000024">
    <property type="protein sequence ID" value="KAH7235101.1"/>
    <property type="molecule type" value="Genomic_DNA"/>
</dbReference>
<accession>A0A9P9GA23</accession>
<dbReference type="AlphaFoldDB" id="A0A9P9GA23"/>
<dbReference type="PANTHER" id="PTHR35332">
    <property type="entry name" value="REGULATION OF ENOLASE PROTEIN 1"/>
    <property type="match status" value="1"/>
</dbReference>
<feature type="region of interest" description="Disordered" evidence="1">
    <location>
        <begin position="1"/>
        <end position="21"/>
    </location>
</feature>
<proteinExistence type="predicted"/>
<name>A0A9P9GA23_FUSSL</name>
<reference evidence="2" key="1">
    <citation type="journal article" date="2021" name="Nat. Commun.">
        <title>Genetic determinants of endophytism in the Arabidopsis root mycobiome.</title>
        <authorList>
            <person name="Mesny F."/>
            <person name="Miyauchi S."/>
            <person name="Thiergart T."/>
            <person name="Pickel B."/>
            <person name="Atanasova L."/>
            <person name="Karlsson M."/>
            <person name="Huettel B."/>
            <person name="Barry K.W."/>
            <person name="Haridas S."/>
            <person name="Chen C."/>
            <person name="Bauer D."/>
            <person name="Andreopoulos W."/>
            <person name="Pangilinan J."/>
            <person name="LaButti K."/>
            <person name="Riley R."/>
            <person name="Lipzen A."/>
            <person name="Clum A."/>
            <person name="Drula E."/>
            <person name="Henrissat B."/>
            <person name="Kohler A."/>
            <person name="Grigoriev I.V."/>
            <person name="Martin F.M."/>
            <person name="Hacquard S."/>
        </authorList>
    </citation>
    <scope>NUCLEOTIDE SEQUENCE</scope>
    <source>
        <strain evidence="2">FSSC 5 MPI-SDFR-AT-0091</strain>
    </source>
</reference>
<dbReference type="OrthoDB" id="42525at2759"/>